<keyword evidence="2" id="KW-1185">Reference proteome</keyword>
<dbReference type="KEGG" id="lant:TUM19329_22070"/>
<reference evidence="1" key="1">
    <citation type="journal article" date="2020" name="Microbiol. Resour. Announc.">
        <title>Complete Genome Sequence of Novel Psychrotolerant Legionella Strain TUM19329, Isolated from Antarctic Lake Sediment.</title>
        <authorList>
            <person name="Shimada S."/>
            <person name="Nakai R."/>
            <person name="Aoki K."/>
            <person name="Shimoeda N."/>
            <person name="Ohno G."/>
            <person name="Miyazaki Y."/>
            <person name="Kudoh S."/>
            <person name="Imura S."/>
            <person name="Watanabe K."/>
            <person name="Ishii Y."/>
            <person name="Tateda K."/>
        </authorList>
    </citation>
    <scope>NUCLEOTIDE SEQUENCE [LARGE SCALE GENOMIC DNA]</scope>
    <source>
        <strain evidence="1">TUM19329</strain>
    </source>
</reference>
<dbReference type="RefSeq" id="WP_173237335.1">
    <property type="nucleotide sequence ID" value="NZ_AP022839.1"/>
</dbReference>
<sequence length="61" mass="7169">MNFSLDEKRVMIDPLAELTIREQCLLLDLPVSSYYYSAMIWVRMSGTKLRKNKSYSSIIYS</sequence>
<evidence type="ECO:0000313" key="2">
    <source>
        <dbReference type="Proteomes" id="UP000502894"/>
    </source>
</evidence>
<evidence type="ECO:0000313" key="1">
    <source>
        <dbReference type="EMBL" id="BCA95846.1"/>
    </source>
</evidence>
<protein>
    <submittedName>
        <fullName evidence="1">Uncharacterized protein</fullName>
    </submittedName>
</protein>
<organism evidence="1 2">
    <name type="scientific">Legionella antarctica</name>
    <dbReference type="NCBI Taxonomy" id="2708020"/>
    <lineage>
        <taxon>Bacteria</taxon>
        <taxon>Pseudomonadati</taxon>
        <taxon>Pseudomonadota</taxon>
        <taxon>Gammaproteobacteria</taxon>
        <taxon>Legionellales</taxon>
        <taxon>Legionellaceae</taxon>
        <taxon>Legionella</taxon>
    </lineage>
</organism>
<proteinExistence type="predicted"/>
<gene>
    <name evidence="1" type="ORF">TUM19329_22070</name>
</gene>
<dbReference type="AlphaFoldDB" id="A0A6F8T7A4"/>
<dbReference type="Proteomes" id="UP000502894">
    <property type="component" value="Chromosome"/>
</dbReference>
<accession>A0A6F8T7A4</accession>
<name>A0A6F8T7A4_9GAMM</name>
<dbReference type="EMBL" id="AP022839">
    <property type="protein sequence ID" value="BCA95846.1"/>
    <property type="molecule type" value="Genomic_DNA"/>
</dbReference>